<keyword evidence="8 11" id="KW-0472">Membrane</keyword>
<evidence type="ECO:0000256" key="6">
    <source>
        <dbReference type="ARBA" id="ARBA00022692"/>
    </source>
</evidence>
<accession>A0A0P0Z344</accession>
<reference evidence="12" key="1">
    <citation type="journal article" date="2015" name="Proc. Natl. Acad. Sci. U.S.A.">
        <title>Bacterial clade with the ribosomal RNA operon on a small plasmid rather than the chromosome.</title>
        <authorList>
            <person name="Anda M."/>
            <person name="Ohtsubo Y."/>
            <person name="Okubo T."/>
            <person name="Sugawara M."/>
            <person name="Nagata Y."/>
            <person name="Tsuda M."/>
            <person name="Minamisawa K."/>
            <person name="Mitsui H."/>
        </authorList>
    </citation>
    <scope>NUCLEOTIDE SEQUENCE</scope>
    <source>
        <strain evidence="12">JCM 14755</strain>
    </source>
</reference>
<keyword evidence="7 11" id="KW-1133">Transmembrane helix</keyword>
<dbReference type="InterPro" id="IPR001851">
    <property type="entry name" value="ABC_transp_permease"/>
</dbReference>
<feature type="transmembrane region" description="Helical" evidence="11">
    <location>
        <begin position="331"/>
        <end position="352"/>
    </location>
</feature>
<proteinExistence type="predicted"/>
<evidence type="ECO:0000256" key="7">
    <source>
        <dbReference type="ARBA" id="ARBA00022989"/>
    </source>
</evidence>
<sequence length="433" mass="45247">MTDTLERRGDAGVGARLSKLMRATEVDTRMLGMLGALFVIWIVFDILSGGLFLSPRNLWNLSVQTASVAVMSTGMVLVIVTRNIDLSVGSILGFTGMIMAVTQVQFLPPLLGFEGPFNWIIAVAVGVVAGVAIGGLQGVIIAYAGVPAFIVTLGGLLVWRGGAWWMTSGKTVAPMDSNFRLIGGGAEGSLGESWTWALAAVACLIVCLSFVMGRRRRQRFKFQQRPIWAEVLLAAVTSGAILAAAALLNAYKWPTAVAARYARDNNLTVPDGGLSIGYGLAIPVLIAIVVGIVMTFVTTRTRFGRYVFAIGGNPEAAELAGINTRWVLTKVFMLMGGLAALGAAISTARLNAATNAQGTLDELYVIAAAVIGGTSLAGGVGTVAGAMIGAVVMQSLQSGMVLLGIDSPLQAIIVGIVLVLAVFIDGVYRRRTA</sequence>
<dbReference type="RefSeq" id="WP_062226035.1">
    <property type="nucleotide sequence ID" value="NZ_BBWR01000002.1"/>
</dbReference>
<feature type="transmembrane region" description="Helical" evidence="11">
    <location>
        <begin position="59"/>
        <end position="79"/>
    </location>
</feature>
<dbReference type="GO" id="GO:0005886">
    <property type="term" value="C:plasma membrane"/>
    <property type="evidence" value="ECO:0007669"/>
    <property type="project" value="UniProtKB-SubCell"/>
</dbReference>
<evidence type="ECO:0000256" key="9">
    <source>
        <dbReference type="ARBA" id="ARBA00035611"/>
    </source>
</evidence>
<feature type="transmembrane region" description="Helical" evidence="11">
    <location>
        <begin position="31"/>
        <end position="53"/>
    </location>
</feature>
<dbReference type="Pfam" id="PF02653">
    <property type="entry name" value="BPD_transp_2"/>
    <property type="match status" value="1"/>
</dbReference>
<dbReference type="PANTHER" id="PTHR32196">
    <property type="entry name" value="ABC TRANSPORTER PERMEASE PROTEIN YPHD-RELATED-RELATED"/>
    <property type="match status" value="1"/>
</dbReference>
<keyword evidence="5" id="KW-0762">Sugar transport</keyword>
<feature type="transmembrane region" description="Helical" evidence="11">
    <location>
        <begin position="116"/>
        <end position="133"/>
    </location>
</feature>
<feature type="transmembrane region" description="Helical" evidence="11">
    <location>
        <begin position="276"/>
        <end position="297"/>
    </location>
</feature>
<keyword evidence="4" id="KW-0997">Cell inner membrane</keyword>
<evidence type="ECO:0000256" key="3">
    <source>
        <dbReference type="ARBA" id="ARBA00022475"/>
    </source>
</evidence>
<protein>
    <recommendedName>
        <fullName evidence="10">Xylose transport system permease protein XylH</fullName>
    </recommendedName>
</protein>
<evidence type="ECO:0000313" key="12">
    <source>
        <dbReference type="EMBL" id="BAT28519.1"/>
    </source>
</evidence>
<evidence type="ECO:0000256" key="1">
    <source>
        <dbReference type="ARBA" id="ARBA00004651"/>
    </source>
</evidence>
<evidence type="ECO:0000256" key="8">
    <source>
        <dbReference type="ARBA" id="ARBA00023136"/>
    </source>
</evidence>
<dbReference type="OrthoDB" id="7284468at2"/>
<dbReference type="GO" id="GO:0022857">
    <property type="term" value="F:transmembrane transporter activity"/>
    <property type="evidence" value="ECO:0007669"/>
    <property type="project" value="InterPro"/>
</dbReference>
<feature type="transmembrane region" description="Helical" evidence="11">
    <location>
        <begin position="86"/>
        <end position="104"/>
    </location>
</feature>
<feature type="transmembrane region" description="Helical" evidence="11">
    <location>
        <begin position="193"/>
        <end position="211"/>
    </location>
</feature>
<feature type="transmembrane region" description="Helical" evidence="11">
    <location>
        <begin position="400"/>
        <end position="424"/>
    </location>
</feature>
<keyword evidence="6 11" id="KW-0812">Transmembrane</keyword>
<evidence type="ECO:0000256" key="5">
    <source>
        <dbReference type="ARBA" id="ARBA00022597"/>
    </source>
</evidence>
<keyword evidence="3" id="KW-1003">Cell membrane</keyword>
<evidence type="ECO:0000256" key="10">
    <source>
        <dbReference type="ARBA" id="ARBA00035686"/>
    </source>
</evidence>
<organism evidence="12">
    <name type="scientific">Aureimonas frigidaquae</name>
    <dbReference type="NCBI Taxonomy" id="424757"/>
    <lineage>
        <taxon>Bacteria</taxon>
        <taxon>Pseudomonadati</taxon>
        <taxon>Pseudomonadota</taxon>
        <taxon>Alphaproteobacteria</taxon>
        <taxon>Hyphomicrobiales</taxon>
        <taxon>Aurantimonadaceae</taxon>
        <taxon>Aureimonas</taxon>
    </lineage>
</organism>
<dbReference type="AlphaFoldDB" id="A0A0P0Z344"/>
<dbReference type="CDD" id="cd06579">
    <property type="entry name" value="TM_PBP1_transp_AraH_like"/>
    <property type="match status" value="1"/>
</dbReference>
<dbReference type="EMBL" id="LC066377">
    <property type="protein sequence ID" value="BAT28519.1"/>
    <property type="molecule type" value="Genomic_DNA"/>
</dbReference>
<dbReference type="PANTHER" id="PTHR32196:SF32">
    <property type="entry name" value="XYLOSE TRANSPORT SYSTEM PERMEASE PROTEIN XYLH"/>
    <property type="match status" value="1"/>
</dbReference>
<comment type="subcellular location">
    <subcellularLocation>
        <location evidence="1">Cell membrane</location>
        <topology evidence="1">Multi-pass membrane protein</topology>
    </subcellularLocation>
</comment>
<feature type="transmembrane region" description="Helical" evidence="11">
    <location>
        <begin position="231"/>
        <end position="251"/>
    </location>
</feature>
<feature type="transmembrane region" description="Helical" evidence="11">
    <location>
        <begin position="364"/>
        <end position="393"/>
    </location>
</feature>
<evidence type="ECO:0000256" key="2">
    <source>
        <dbReference type="ARBA" id="ARBA00022448"/>
    </source>
</evidence>
<name>A0A0P0Z344_9HYPH</name>
<evidence type="ECO:0000256" key="11">
    <source>
        <dbReference type="SAM" id="Phobius"/>
    </source>
</evidence>
<comment type="function">
    <text evidence="9">Part of the binding-protein-dependent transport system for D-xylose. Probably responsible for the translocation of the substrate across the membrane.</text>
</comment>
<keyword evidence="2" id="KW-0813">Transport</keyword>
<feature type="transmembrane region" description="Helical" evidence="11">
    <location>
        <begin position="140"/>
        <end position="159"/>
    </location>
</feature>
<evidence type="ECO:0000256" key="4">
    <source>
        <dbReference type="ARBA" id="ARBA00022519"/>
    </source>
</evidence>